<dbReference type="PANTHER" id="PTHR31443">
    <property type="match status" value="1"/>
</dbReference>
<reference evidence="6" key="2">
    <citation type="submission" date="2025-08" db="UniProtKB">
        <authorList>
            <consortium name="Ensembl"/>
        </authorList>
    </citation>
    <scope>IDENTIFICATION</scope>
</reference>
<keyword evidence="3" id="KW-0812">Transmembrane</keyword>
<keyword evidence="7" id="KW-1185">Reference proteome</keyword>
<evidence type="ECO:0000256" key="2">
    <source>
        <dbReference type="ARBA" id="ARBA00008411"/>
    </source>
</evidence>
<sequence length="137" mass="14041">MVCFTNMMCGPHSLVFCYLSKNLFCVCSKTHLSLIDEGKDAGKEHPVAQPGMIWRVGGGLFRASKTVVGATVGGVAWLGGKSLEYTKSAVTSVPSMSVSLVKGVAGGVSSVAGGVSSVGSTVAGKVPFRAKTKDKAE</sequence>
<dbReference type="InterPro" id="IPR028153">
    <property type="entry name" value="UPF0444"/>
</dbReference>
<name>A0AAZ3RTL1_ONCTS</name>
<dbReference type="GeneTree" id="ENSGT00390000013899"/>
<evidence type="ECO:0000313" key="7">
    <source>
        <dbReference type="Proteomes" id="UP000694402"/>
    </source>
</evidence>
<dbReference type="Ensembl" id="ENSOTST00005134603.1">
    <property type="protein sequence ID" value="ENSOTSP00005144433.1"/>
    <property type="gene ID" value="ENSOTSG00005048198.1"/>
</dbReference>
<evidence type="ECO:0000256" key="4">
    <source>
        <dbReference type="ARBA" id="ARBA00022989"/>
    </source>
</evidence>
<reference evidence="7" key="1">
    <citation type="journal article" date="2018" name="PLoS ONE">
        <title>Chinook salmon (Oncorhynchus tshawytscha) genome and transcriptome.</title>
        <authorList>
            <person name="Christensen K.A."/>
            <person name="Leong J.S."/>
            <person name="Sakhrani D."/>
            <person name="Biagi C.A."/>
            <person name="Minkley D.R."/>
            <person name="Withler R.E."/>
            <person name="Rondeau E.B."/>
            <person name="Koop B.F."/>
            <person name="Devlin R.H."/>
        </authorList>
    </citation>
    <scope>NUCLEOTIDE SEQUENCE [LARGE SCALE GENOMIC DNA]</scope>
</reference>
<evidence type="ECO:0000256" key="1">
    <source>
        <dbReference type="ARBA" id="ARBA00004141"/>
    </source>
</evidence>
<reference evidence="6" key="3">
    <citation type="submission" date="2025-09" db="UniProtKB">
        <authorList>
            <consortium name="Ensembl"/>
        </authorList>
    </citation>
    <scope>IDENTIFICATION</scope>
</reference>
<accession>A0AAZ3RTL1</accession>
<keyword evidence="4" id="KW-1133">Transmembrane helix</keyword>
<dbReference type="Pfam" id="PF15475">
    <property type="entry name" value="UPF0444"/>
    <property type="match status" value="1"/>
</dbReference>
<keyword evidence="5" id="KW-0472">Membrane</keyword>
<evidence type="ECO:0000313" key="6">
    <source>
        <dbReference type="Ensembl" id="ENSOTSP00005144433.1"/>
    </source>
</evidence>
<comment type="subcellular location">
    <subcellularLocation>
        <location evidence="1">Membrane</location>
        <topology evidence="1">Multi-pass membrane protein</topology>
    </subcellularLocation>
</comment>
<organism evidence="6 7">
    <name type="scientific">Oncorhynchus tshawytscha</name>
    <name type="common">Chinook salmon</name>
    <name type="synonym">Salmo tshawytscha</name>
    <dbReference type="NCBI Taxonomy" id="74940"/>
    <lineage>
        <taxon>Eukaryota</taxon>
        <taxon>Metazoa</taxon>
        <taxon>Chordata</taxon>
        <taxon>Craniata</taxon>
        <taxon>Vertebrata</taxon>
        <taxon>Euteleostomi</taxon>
        <taxon>Actinopterygii</taxon>
        <taxon>Neopterygii</taxon>
        <taxon>Teleostei</taxon>
        <taxon>Protacanthopterygii</taxon>
        <taxon>Salmoniformes</taxon>
        <taxon>Salmonidae</taxon>
        <taxon>Salmoninae</taxon>
        <taxon>Oncorhynchus</taxon>
    </lineage>
</organism>
<evidence type="ECO:0000256" key="3">
    <source>
        <dbReference type="ARBA" id="ARBA00022692"/>
    </source>
</evidence>
<gene>
    <name evidence="6" type="primary">LOC112244862</name>
</gene>
<proteinExistence type="inferred from homology"/>
<protein>
    <recommendedName>
        <fullName evidence="8">Transmembrane protein 263</fullName>
    </recommendedName>
</protein>
<dbReference type="AlphaFoldDB" id="A0AAZ3RTL1"/>
<dbReference type="Proteomes" id="UP000694402">
    <property type="component" value="Unassembled WGS sequence"/>
</dbReference>
<evidence type="ECO:0008006" key="8">
    <source>
        <dbReference type="Google" id="ProtNLM"/>
    </source>
</evidence>
<comment type="similarity">
    <text evidence="2">Belongs to the TMEM263 family.</text>
</comment>
<dbReference type="GO" id="GO:0016020">
    <property type="term" value="C:membrane"/>
    <property type="evidence" value="ECO:0007669"/>
    <property type="project" value="UniProtKB-SubCell"/>
</dbReference>
<evidence type="ECO:0000256" key="5">
    <source>
        <dbReference type="ARBA" id="ARBA00023136"/>
    </source>
</evidence>